<protein>
    <submittedName>
        <fullName evidence="1">SAM-dependent methyltransferase</fullName>
    </submittedName>
</protein>
<dbReference type="GO" id="GO:0008168">
    <property type="term" value="F:methyltransferase activity"/>
    <property type="evidence" value="ECO:0007669"/>
    <property type="project" value="UniProtKB-KW"/>
</dbReference>
<keyword evidence="1" id="KW-0808">Transferase</keyword>
<dbReference type="InterPro" id="IPR029063">
    <property type="entry name" value="SAM-dependent_MTases_sf"/>
</dbReference>
<reference evidence="1" key="2">
    <citation type="submission" date="2021-04" db="EMBL/GenBank/DDBJ databases">
        <authorList>
            <person name="Gilroy R."/>
        </authorList>
    </citation>
    <scope>NUCLEOTIDE SEQUENCE</scope>
    <source>
        <strain evidence="1">F6-686</strain>
    </source>
</reference>
<dbReference type="GO" id="GO:0032259">
    <property type="term" value="P:methylation"/>
    <property type="evidence" value="ECO:0007669"/>
    <property type="project" value="UniProtKB-KW"/>
</dbReference>
<reference evidence="1" key="1">
    <citation type="journal article" date="2021" name="PeerJ">
        <title>Extensive microbial diversity within the chicken gut microbiome revealed by metagenomics and culture.</title>
        <authorList>
            <person name="Gilroy R."/>
            <person name="Ravi A."/>
            <person name="Getino M."/>
            <person name="Pursley I."/>
            <person name="Horton D.L."/>
            <person name="Alikhan N.F."/>
            <person name="Baker D."/>
            <person name="Gharbi K."/>
            <person name="Hall N."/>
            <person name="Watson M."/>
            <person name="Adriaenssens E.M."/>
            <person name="Foster-Nyarko E."/>
            <person name="Jarju S."/>
            <person name="Secka A."/>
            <person name="Antonio M."/>
            <person name="Oren A."/>
            <person name="Chaudhuri R.R."/>
            <person name="La Ragione R."/>
            <person name="Hildebrand F."/>
            <person name="Pallen M.J."/>
        </authorList>
    </citation>
    <scope>NUCLEOTIDE SEQUENCE</scope>
    <source>
        <strain evidence="1">F6-686</strain>
    </source>
</reference>
<keyword evidence="1" id="KW-0489">Methyltransferase</keyword>
<comment type="caution">
    <text evidence="1">The sequence shown here is derived from an EMBL/GenBank/DDBJ whole genome shotgun (WGS) entry which is preliminary data.</text>
</comment>
<accession>A0A9E2NT64</accession>
<evidence type="ECO:0000313" key="1">
    <source>
        <dbReference type="EMBL" id="MBU3827837.1"/>
    </source>
</evidence>
<dbReference type="SUPFAM" id="SSF53335">
    <property type="entry name" value="S-adenosyl-L-methionine-dependent methyltransferases"/>
    <property type="match status" value="1"/>
</dbReference>
<name>A0A9E2NT64_9LACO</name>
<organism evidence="1 2">
    <name type="scientific">Candidatus Lactobacillus pullistercoris</name>
    <dbReference type="NCBI Taxonomy" id="2838636"/>
    <lineage>
        <taxon>Bacteria</taxon>
        <taxon>Bacillati</taxon>
        <taxon>Bacillota</taxon>
        <taxon>Bacilli</taxon>
        <taxon>Lactobacillales</taxon>
        <taxon>Lactobacillaceae</taxon>
        <taxon>Lactobacillus</taxon>
    </lineage>
</organism>
<evidence type="ECO:0000313" key="2">
    <source>
        <dbReference type="Proteomes" id="UP000823844"/>
    </source>
</evidence>
<sequence length="253" mass="29165">MMSYLNKLNSLDQQLEINEVHQQVAEINEINHIIQEHKILSKAPQPLGFAPDLLEELTQKTSKNERPALIVINNLLNNFRQYLSLTYGIWSLPNLETANLIKKELQVKTALEIMAGNGYWSKALEKVGIKTVTTDSLEWAKTSATGSKKFVNVEDLNAADAIKKYHNLDLILCSWSPNFGKSDLEVVKTWKKYSQAHLIFIGEKNGATNSREFWDYNRFVKSHSLKRINQSFKSYDFIEEKIFEVEKNELEEN</sequence>
<dbReference type="Proteomes" id="UP000823844">
    <property type="component" value="Unassembled WGS sequence"/>
</dbReference>
<gene>
    <name evidence="1" type="ORF">H9806_01490</name>
</gene>
<dbReference type="AlphaFoldDB" id="A0A9E2NT64"/>
<proteinExistence type="predicted"/>
<dbReference type="EMBL" id="JAHLFT010000020">
    <property type="protein sequence ID" value="MBU3827837.1"/>
    <property type="molecule type" value="Genomic_DNA"/>
</dbReference>